<dbReference type="Pfam" id="PF13166">
    <property type="entry name" value="AAA_13"/>
    <property type="match status" value="1"/>
</dbReference>
<dbReference type="InterPro" id="IPR026866">
    <property type="entry name" value="CR006_AAA"/>
</dbReference>
<evidence type="ECO:0000259" key="1">
    <source>
        <dbReference type="Pfam" id="PF13166"/>
    </source>
</evidence>
<dbReference type="Gene3D" id="3.40.50.300">
    <property type="entry name" value="P-loop containing nucleotide triphosphate hydrolases"/>
    <property type="match status" value="1"/>
</dbReference>
<evidence type="ECO:0000313" key="2">
    <source>
        <dbReference type="EMBL" id="EHP30553.1"/>
    </source>
</evidence>
<reference evidence="2 3" key="1">
    <citation type="journal article" date="2012" name="Proc. Natl. Acad. Sci. U.S.A.">
        <title>Genome and physiology of a model Epsilonproteobacterium responsible for sulfide detoxification in marine oxygen depletion zones.</title>
        <authorList>
            <person name="Grote J."/>
            <person name="Schott T."/>
            <person name="Bruckner C.G."/>
            <person name="Glockner F.O."/>
            <person name="Jost G."/>
            <person name="Teeling H."/>
            <person name="Labrenz M."/>
            <person name="Jurgens K."/>
        </authorList>
    </citation>
    <scope>NUCLEOTIDE SEQUENCE [LARGE SCALE GENOMIC DNA]</scope>
    <source>
        <strain evidence="2 3">GD1</strain>
    </source>
</reference>
<accession>H1FWX7</accession>
<feature type="domain" description="Protein CR006 P-loop" evidence="1">
    <location>
        <begin position="34"/>
        <end position="729"/>
    </location>
</feature>
<protein>
    <recommendedName>
        <fullName evidence="1">Protein CR006 P-loop domain-containing protein</fullName>
    </recommendedName>
</protein>
<dbReference type="EMBL" id="AFRZ01000001">
    <property type="protein sequence ID" value="EHP30553.1"/>
    <property type="molecule type" value="Genomic_DNA"/>
</dbReference>
<dbReference type="STRING" id="929558.SMGD1_2030"/>
<dbReference type="Proteomes" id="UP000006431">
    <property type="component" value="Unassembled WGS sequence"/>
</dbReference>
<dbReference type="InterPro" id="IPR027417">
    <property type="entry name" value="P-loop_NTPase"/>
</dbReference>
<evidence type="ECO:0000313" key="3">
    <source>
        <dbReference type="Proteomes" id="UP000006431"/>
    </source>
</evidence>
<dbReference type="PATRIC" id="fig|929558.5.peg.2020"/>
<dbReference type="eggNOG" id="COG4694">
    <property type="taxonomic scope" value="Bacteria"/>
</dbReference>
<dbReference type="AlphaFoldDB" id="B6BJ38"/>
<accession>B6BJ38</accession>
<proteinExistence type="predicted"/>
<gene>
    <name evidence="2" type="ORF">SMGD1_2030</name>
</gene>
<keyword evidence="3" id="KW-1185">Reference proteome</keyword>
<comment type="caution">
    <text evidence="2">The sequence shown here is derived from an EMBL/GenBank/DDBJ whole genome shotgun (WGS) entry which is preliminary data.</text>
</comment>
<sequence length="745" mass="86671">MAKTEIKQVMDIQKIGPHSSLHFEGISSSLKTAIYANNGSGKTFLSRIFRILEDMRIEYTDKLISFGENKSHFEYIINDGIDTRKLTIDLNRGASAICNNETGYIFHTFNSDYVRDNIEALRYKPSGEIEGYILGKEVIDLTKEKNELLIKEAAFELGKEQAIQRIDVHCKELTKPEFGIRSNTSEFQNFTFKNIYNLLTFDYSEEKTFEELKKENTKLNTLPDDYQDIQLLRFSSSIDIDFLEDIQSILDEEYSKSHFAEEFKSKIKNKQLFVEEGLKHVNGATCPFCETPFDEKALSVIDQYTLYLDDQEAKIISKIDSLILAIAKLFELFSNKQKNSFKVLADFERLKQYLPSFAEKSLIHLEDSKEIIEEIEKIQILLSTKKQTIDQKYQCDIEVERIISFIDQNTKISEDNDNLIQAINTQKNNLSKEKLAIKKRLCIAKYLHVLHSEKVAIEVLKQQQEEINILKHDILGKELRAKESKKDKVAEAFKENLDTFFSGKYEFDKDSFCLKFKTYNLIENASDVLSDGEKSIVSFCYFLADTHNKVSTQDDYKKLFFIIDDPISSMDFHYVYSIAQRVRYLNEVFSVERVRFLILTHNLEFMSILIRNNIIENNAKYIIEAKQIKKLKDELIMPYEEHLRDVYDVALGKVEPTHTTPNSIRNILETINKFEMPDKDFKIYCESVGIFENAYLYSLIHDNSHGSYRSNSAYTPEMLINGCQKVIEIISAKFSGQIKLMERRD</sequence>
<organism evidence="2 3">
    <name type="scientific">Sulfurimonas gotlandica (strain DSM 19862 / JCM 16533 / GD1)</name>
    <dbReference type="NCBI Taxonomy" id="929558"/>
    <lineage>
        <taxon>Bacteria</taxon>
        <taxon>Pseudomonadati</taxon>
        <taxon>Campylobacterota</taxon>
        <taxon>Epsilonproteobacteria</taxon>
        <taxon>Campylobacterales</taxon>
        <taxon>Sulfurimonadaceae</taxon>
        <taxon>Sulfurimonas</taxon>
    </lineage>
</organism>
<dbReference type="OrthoDB" id="9795565at2"/>
<name>B6BJ38_SULGG</name>
<dbReference type="HOGENOM" id="CLU_372938_0_0_7"/>
<dbReference type="RefSeq" id="WP_008336421.1">
    <property type="nucleotide sequence ID" value="NZ_AFRZ01000001.1"/>
</dbReference>
<dbReference type="SUPFAM" id="SSF52540">
    <property type="entry name" value="P-loop containing nucleoside triphosphate hydrolases"/>
    <property type="match status" value="1"/>
</dbReference>